<dbReference type="AlphaFoldDB" id="A0A4Y6UWS6"/>
<dbReference type="KEGG" id="saca:FFV09_15820"/>
<protein>
    <submittedName>
        <fullName evidence="1">Uncharacterized protein</fullName>
    </submittedName>
</protein>
<keyword evidence="2" id="KW-1185">Reference proteome</keyword>
<evidence type="ECO:0000313" key="2">
    <source>
        <dbReference type="Proteomes" id="UP000316968"/>
    </source>
</evidence>
<dbReference type="RefSeq" id="WP_141448726.1">
    <property type="nucleotide sequence ID" value="NZ_CBCSAZ010000005.1"/>
</dbReference>
<dbReference type="Proteomes" id="UP000316968">
    <property type="component" value="Chromosome"/>
</dbReference>
<gene>
    <name evidence="1" type="ORF">FFV09_15820</name>
</gene>
<dbReference type="EMBL" id="CP041217">
    <property type="protein sequence ID" value="QDH22182.1"/>
    <property type="molecule type" value="Genomic_DNA"/>
</dbReference>
<evidence type="ECO:0000313" key="1">
    <source>
        <dbReference type="EMBL" id="QDH22182.1"/>
    </source>
</evidence>
<sequence length="118" mass="13414">MTQKYNVETDQAKKLFIATVGGFFQMSDAEGFALKFMQEGSQIKTSEYTLVVNAYELSTVKQDLLDMLEQAFQMYMTLGFKNIYMVESKSAITSMQIRKIAEKTNFSGVLVKSMDDVK</sequence>
<reference evidence="1 2" key="1">
    <citation type="submission" date="2019-06" db="EMBL/GenBank/DDBJ databases">
        <title>Saccharibacillus brassicae sp. nov., an endophytic bacterium isolated from Chinese cabbage seeds (Brassica pekinensis).</title>
        <authorList>
            <person name="Jiang L."/>
            <person name="Lee J."/>
            <person name="Kim S.W."/>
        </authorList>
    </citation>
    <scope>NUCLEOTIDE SEQUENCE [LARGE SCALE GENOMIC DNA]</scope>
    <source>
        <strain evidence="2">KCTC 43072 / ATSA2</strain>
    </source>
</reference>
<organism evidence="1 2">
    <name type="scientific">Saccharibacillus brassicae</name>
    <dbReference type="NCBI Taxonomy" id="2583377"/>
    <lineage>
        <taxon>Bacteria</taxon>
        <taxon>Bacillati</taxon>
        <taxon>Bacillota</taxon>
        <taxon>Bacilli</taxon>
        <taxon>Bacillales</taxon>
        <taxon>Paenibacillaceae</taxon>
        <taxon>Saccharibacillus</taxon>
    </lineage>
</organism>
<dbReference type="OrthoDB" id="2867965at2"/>
<name>A0A4Y6UWS6_SACBS</name>
<accession>A0A4Y6UWS6</accession>
<proteinExistence type="predicted"/>